<dbReference type="SMART" id="SM00089">
    <property type="entry name" value="PKD"/>
    <property type="match status" value="5"/>
</dbReference>
<evidence type="ECO:0000256" key="4">
    <source>
        <dbReference type="ARBA" id="ARBA00022989"/>
    </source>
</evidence>
<dbReference type="PANTHER" id="PTHR46730:SF1">
    <property type="entry name" value="PLAT DOMAIN-CONTAINING PROTEIN"/>
    <property type="match status" value="1"/>
</dbReference>
<sequence>MVGGRTVYKLGVLALILFLAAGTVSSQSVTTGPRLEASARVSQSVVEAGDTVRISFSVENVGDSDESTTFYLLFPESNGGFPDEWEMVDRFDDGGSWTGPGAWFHKVHWDWSGLDAGESVDPWMEFKVPPSASGVYTITWELDYSGGGGTKTVQIDVREPNTKPSPEFSISPQDPKATQPITFNGSASSDRGGRIVQYRWDLDDDSEFESSGPVARHSFDAPGRYTVRLTVVDDRGADATLSQQVVVRENENPTVTMPSLSTIRESQRVQIALPTVEDPDGIRSIEWDVDGDGSVDRTGEAVFLSYDTPGTYTVSVTATDAFGATTTRSREIVVVANEPPTAEFEPNETRAKELDPIRFDASATTDDGRIDAYRWDLNSDGEIDAEGESVTHAFETPGTVTVTLQVVDDLGETDSARREIRIEPNPTPTPRYDQSPAKVAVGMTVTLDASSSTDDGSIERYSWDLDGDGEPEMTGRTVTTRFNRTGRFPISLSVTDDKGATATHEGTITVRSLPRADAEVSRTSATVGDELFFDGRSSTHEDGSIAEYHWDFDGDGSFEATGATTRRSFEEPGTHVVRLQVVGPEGFTDEDTVSISVTPRPLCGQNCRIGLVTAVAVVAGLFVLWRVVEHFGFWSRRG</sequence>
<keyword evidence="3" id="KW-0677">Repeat</keyword>
<feature type="domain" description="PKD" evidence="8">
    <location>
        <begin position="164"/>
        <end position="254"/>
    </location>
</feature>
<dbReference type="InterPro" id="IPR035986">
    <property type="entry name" value="PKD_dom_sf"/>
</dbReference>
<keyword evidence="10" id="KW-1185">Reference proteome</keyword>
<evidence type="ECO:0000256" key="5">
    <source>
        <dbReference type="ARBA" id="ARBA00023136"/>
    </source>
</evidence>
<feature type="domain" description="PKD" evidence="8">
    <location>
        <begin position="428"/>
        <end position="510"/>
    </location>
</feature>
<dbReference type="GO" id="GO:0005261">
    <property type="term" value="F:monoatomic cation channel activity"/>
    <property type="evidence" value="ECO:0007669"/>
    <property type="project" value="TreeGrafter"/>
</dbReference>
<gene>
    <name evidence="9" type="ORF">BN996_00913</name>
</gene>
<feature type="transmembrane region" description="Helical" evidence="7">
    <location>
        <begin position="609"/>
        <end position="628"/>
    </location>
</feature>
<feature type="compositionally biased region" description="Polar residues" evidence="6">
    <location>
        <begin position="162"/>
        <end position="172"/>
    </location>
</feature>
<reference evidence="10" key="1">
    <citation type="submission" date="2015-03" db="EMBL/GenBank/DDBJ databases">
        <authorList>
            <person name="Urmite Genomes"/>
        </authorList>
    </citation>
    <scope>NUCLEOTIDE SEQUENCE [LARGE SCALE GENOMIC DNA]</scope>
    <source>
        <strain evidence="10">Arc-Hr</strain>
    </source>
</reference>
<dbReference type="Proteomes" id="UP000198902">
    <property type="component" value="Unassembled WGS sequence"/>
</dbReference>
<dbReference type="PANTHER" id="PTHR46730">
    <property type="entry name" value="POLYCYSTIN-1"/>
    <property type="match status" value="1"/>
</dbReference>
<organism evidence="9 10">
    <name type="scientific">Haloferax massiliensis</name>
    <dbReference type="NCBI Taxonomy" id="1476858"/>
    <lineage>
        <taxon>Archaea</taxon>
        <taxon>Methanobacteriati</taxon>
        <taxon>Methanobacteriota</taxon>
        <taxon>Stenosarchaea group</taxon>
        <taxon>Halobacteria</taxon>
        <taxon>Halobacteriales</taxon>
        <taxon>Haloferacaceae</taxon>
        <taxon>Haloferax</taxon>
    </lineage>
</organism>
<evidence type="ECO:0000256" key="6">
    <source>
        <dbReference type="SAM" id="MobiDB-lite"/>
    </source>
</evidence>
<evidence type="ECO:0000259" key="8">
    <source>
        <dbReference type="PROSITE" id="PS50093"/>
    </source>
</evidence>
<keyword evidence="5 7" id="KW-0472">Membrane</keyword>
<dbReference type="InterPro" id="IPR022409">
    <property type="entry name" value="PKD/Chitinase_dom"/>
</dbReference>
<comment type="subcellular location">
    <subcellularLocation>
        <location evidence="1">Membrane</location>
        <topology evidence="1">Multi-pass membrane protein</topology>
    </subcellularLocation>
</comment>
<dbReference type="InterPro" id="IPR013783">
    <property type="entry name" value="Ig-like_fold"/>
</dbReference>
<dbReference type="Pfam" id="PF18911">
    <property type="entry name" value="PKD_4"/>
    <property type="match status" value="5"/>
</dbReference>
<keyword evidence="4 7" id="KW-1133">Transmembrane helix</keyword>
<dbReference type="AlphaFoldDB" id="A0A0D6JNG9"/>
<evidence type="ECO:0000313" key="10">
    <source>
        <dbReference type="Proteomes" id="UP000198902"/>
    </source>
</evidence>
<evidence type="ECO:0000256" key="1">
    <source>
        <dbReference type="ARBA" id="ARBA00004141"/>
    </source>
</evidence>
<dbReference type="EMBL" id="CSTE01000002">
    <property type="protein sequence ID" value="CQR49452.1"/>
    <property type="molecule type" value="Genomic_DNA"/>
</dbReference>
<evidence type="ECO:0000313" key="9">
    <source>
        <dbReference type="EMBL" id="CQR49452.1"/>
    </source>
</evidence>
<evidence type="ECO:0000256" key="7">
    <source>
        <dbReference type="SAM" id="Phobius"/>
    </source>
</evidence>
<evidence type="ECO:0000256" key="2">
    <source>
        <dbReference type="ARBA" id="ARBA00022692"/>
    </source>
</evidence>
<dbReference type="CDD" id="cd00146">
    <property type="entry name" value="PKD"/>
    <property type="match status" value="5"/>
</dbReference>
<protein>
    <submittedName>
        <fullName evidence="9">PKD domain protein</fullName>
    </submittedName>
</protein>
<evidence type="ECO:0000256" key="3">
    <source>
        <dbReference type="ARBA" id="ARBA00022737"/>
    </source>
</evidence>
<dbReference type="PROSITE" id="PS50093">
    <property type="entry name" value="PKD"/>
    <property type="match status" value="5"/>
</dbReference>
<feature type="domain" description="PKD" evidence="8">
    <location>
        <begin position="514"/>
        <end position="602"/>
    </location>
</feature>
<proteinExistence type="predicted"/>
<dbReference type="Gene3D" id="2.60.40.10">
    <property type="entry name" value="Immunoglobulins"/>
    <property type="match status" value="6"/>
</dbReference>
<dbReference type="GO" id="GO:0006816">
    <property type="term" value="P:calcium ion transport"/>
    <property type="evidence" value="ECO:0007669"/>
    <property type="project" value="TreeGrafter"/>
</dbReference>
<feature type="region of interest" description="Disordered" evidence="6">
    <location>
        <begin position="162"/>
        <end position="190"/>
    </location>
</feature>
<feature type="domain" description="PKD" evidence="8">
    <location>
        <begin position="291"/>
        <end position="334"/>
    </location>
</feature>
<dbReference type="InterPro" id="IPR000601">
    <property type="entry name" value="PKD_dom"/>
</dbReference>
<dbReference type="GO" id="GO:0005886">
    <property type="term" value="C:plasma membrane"/>
    <property type="evidence" value="ECO:0007669"/>
    <property type="project" value="TreeGrafter"/>
</dbReference>
<feature type="domain" description="PKD" evidence="8">
    <location>
        <begin position="340"/>
        <end position="423"/>
    </location>
</feature>
<accession>A0A0D6JNG9</accession>
<feature type="compositionally biased region" description="Polar residues" evidence="6">
    <location>
        <begin position="179"/>
        <end position="189"/>
    </location>
</feature>
<keyword evidence="2 7" id="KW-0812">Transmembrane</keyword>
<name>A0A0D6JNG9_9EURY</name>
<dbReference type="SUPFAM" id="SSF49299">
    <property type="entry name" value="PKD domain"/>
    <property type="match status" value="5"/>
</dbReference>